<dbReference type="Proteomes" id="UP000501346">
    <property type="component" value="Chromosome ScIV"/>
</dbReference>
<name>A0A6C1DNC1_SACPS</name>
<dbReference type="EMBL" id="CP048985">
    <property type="protein sequence ID" value="QID78379.1"/>
    <property type="molecule type" value="Genomic_DNA"/>
</dbReference>
<keyword evidence="3" id="KW-1185">Reference proteome</keyword>
<gene>
    <name evidence="2" type="primary">ENT1_2</name>
    <name evidence="2" type="ORF">GRS66_000585</name>
</gene>
<accession>A0A6C1DNC1</accession>
<feature type="region of interest" description="Disordered" evidence="1">
    <location>
        <begin position="77"/>
        <end position="135"/>
    </location>
</feature>
<dbReference type="OrthoDB" id="4033880at2759"/>
<evidence type="ECO:0000313" key="2">
    <source>
        <dbReference type="EMBL" id="QID78379.1"/>
    </source>
</evidence>
<feature type="compositionally biased region" description="Polar residues" evidence="1">
    <location>
        <begin position="125"/>
        <end position="135"/>
    </location>
</feature>
<feature type="compositionally biased region" description="Polar residues" evidence="1">
    <location>
        <begin position="88"/>
        <end position="114"/>
    </location>
</feature>
<dbReference type="AlphaFoldDB" id="A0A6C1DNC1"/>
<feature type="compositionally biased region" description="Low complexity" evidence="1">
    <location>
        <begin position="77"/>
        <end position="87"/>
    </location>
</feature>
<evidence type="ECO:0000256" key="1">
    <source>
        <dbReference type="SAM" id="MobiDB-lite"/>
    </source>
</evidence>
<sequence length="239" mass="27050">MQQQQGQQQLQQPMYYDIFGNPITPEEYAQFQLQQQQQQQQQQLQQQPMYYDVFGNPITPEELAQFQQQQQLQEQQYLASMQQQQQAMSNNPFAKSEQSSSSPKRNQLVAASSPQQLQQQKQQEPLIQNRTGNQSMTDKYSKLNELLATGTGIDTFGNVGEARIPAQHTKTGTFINSQGTGYRQVSDDPNHNPFLNSQYTGLPSTSVVPTQTGYGFGNQSQQQSQNNGSNNRGYTLIDL</sequence>
<reference evidence="2 3" key="1">
    <citation type="journal article" date="2019" name="BMC Genomics">
        <title>Chromosome level assembly and comparative genome analysis confirm lager-brewing yeasts originated from a single hybridization.</title>
        <authorList>
            <person name="Salazar A.N."/>
            <person name="Gorter de Vries A.R."/>
            <person name="van den Broek M."/>
            <person name="Brouwers N."/>
            <person name="de la Torre Cortes P."/>
            <person name="Kuijpers N.G.A."/>
            <person name="Daran J.G."/>
            <person name="Abeel T."/>
        </authorList>
    </citation>
    <scope>NUCLEOTIDE SEQUENCE [LARGE SCALE GENOMIC DNA]</scope>
    <source>
        <strain evidence="2 3">CBS 1483</strain>
    </source>
</reference>
<proteinExistence type="predicted"/>
<feature type="region of interest" description="Disordered" evidence="1">
    <location>
        <begin position="214"/>
        <end position="239"/>
    </location>
</feature>
<feature type="compositionally biased region" description="Low complexity" evidence="1">
    <location>
        <begin position="217"/>
        <end position="231"/>
    </location>
</feature>
<protein>
    <submittedName>
        <fullName evidence="2">Epsin-1, required for endocytosis and actin patch assembly</fullName>
    </submittedName>
</protein>
<organism evidence="2 3">
    <name type="scientific">Saccharomyces pastorianus</name>
    <name type="common">Lager yeast</name>
    <name type="synonym">Saccharomyces cerevisiae x Saccharomyces eubayanus</name>
    <dbReference type="NCBI Taxonomy" id="27292"/>
    <lineage>
        <taxon>Eukaryota</taxon>
        <taxon>Fungi</taxon>
        <taxon>Dikarya</taxon>
        <taxon>Ascomycota</taxon>
        <taxon>Saccharomycotina</taxon>
        <taxon>Saccharomycetes</taxon>
        <taxon>Saccharomycetales</taxon>
        <taxon>Saccharomycetaceae</taxon>
        <taxon>Saccharomyces</taxon>
    </lineage>
</organism>
<evidence type="ECO:0000313" key="3">
    <source>
        <dbReference type="Proteomes" id="UP000501346"/>
    </source>
</evidence>